<dbReference type="EMBL" id="CAFBQM010000007">
    <property type="protein sequence ID" value="CAB5054619.1"/>
    <property type="molecule type" value="Genomic_DNA"/>
</dbReference>
<dbReference type="AlphaFoldDB" id="A0A6J7TKW8"/>
<proteinExistence type="predicted"/>
<organism evidence="1">
    <name type="scientific">freshwater metagenome</name>
    <dbReference type="NCBI Taxonomy" id="449393"/>
    <lineage>
        <taxon>unclassified sequences</taxon>
        <taxon>metagenomes</taxon>
        <taxon>ecological metagenomes</taxon>
    </lineage>
</organism>
<reference evidence="1" key="1">
    <citation type="submission" date="2020-05" db="EMBL/GenBank/DDBJ databases">
        <authorList>
            <person name="Chiriac C."/>
            <person name="Salcher M."/>
            <person name="Ghai R."/>
            <person name="Kavagutti S V."/>
        </authorList>
    </citation>
    <scope>NUCLEOTIDE SEQUENCE</scope>
</reference>
<sequence>MPGPTNDLFYKLNASVALGQTTPADAVMQLQASLTENKQ</sequence>
<accession>A0A6J7TKW8</accession>
<protein>
    <submittedName>
        <fullName evidence="1">Unannotated protein</fullName>
    </submittedName>
</protein>
<gene>
    <name evidence="1" type="ORF">UFOPK4337_00341</name>
</gene>
<name>A0A6J7TKW8_9ZZZZ</name>
<evidence type="ECO:0000313" key="1">
    <source>
        <dbReference type="EMBL" id="CAB5054619.1"/>
    </source>
</evidence>